<dbReference type="PROSITE" id="PS50088">
    <property type="entry name" value="ANK_REPEAT"/>
    <property type="match status" value="2"/>
</dbReference>
<dbReference type="PROSITE" id="PS50297">
    <property type="entry name" value="ANK_REP_REGION"/>
    <property type="match status" value="1"/>
</dbReference>
<keyword evidence="1" id="KW-0677">Repeat</keyword>
<keyword evidence="4" id="KW-0732">Signal</keyword>
<name>S5DJH6_9ACTN</name>
<organism evidence="5">
    <name type="scientific">Candidatus Actinomarina minuta</name>
    <dbReference type="NCBI Taxonomy" id="1389454"/>
    <lineage>
        <taxon>Bacteria</taxon>
        <taxon>Bacillati</taxon>
        <taxon>Actinomycetota</taxon>
        <taxon>Actinomycetes</taxon>
        <taxon>Candidatus Actinomarinidae</taxon>
        <taxon>Candidatus Actinomarinales</taxon>
        <taxon>Candidatus Actinomarineae</taxon>
        <taxon>Candidatus Actinomarinaceae</taxon>
        <taxon>Candidatus Actinomarina</taxon>
    </lineage>
</organism>
<dbReference type="Gene3D" id="1.25.40.20">
    <property type="entry name" value="Ankyrin repeat-containing domain"/>
    <property type="match status" value="1"/>
</dbReference>
<evidence type="ECO:0000256" key="1">
    <source>
        <dbReference type="ARBA" id="ARBA00022737"/>
    </source>
</evidence>
<dbReference type="AlphaFoldDB" id="S5DJH6"/>
<proteinExistence type="predicted"/>
<protein>
    <submittedName>
        <fullName evidence="5">MedDCM-OCT-S28-C46-cds7</fullName>
    </submittedName>
</protein>
<dbReference type="EMBL" id="KC811114">
    <property type="protein sequence ID" value="AGQ18844.1"/>
    <property type="molecule type" value="Genomic_DNA"/>
</dbReference>
<evidence type="ECO:0000313" key="5">
    <source>
        <dbReference type="EMBL" id="AGQ18844.1"/>
    </source>
</evidence>
<feature type="repeat" description="ANK" evidence="3">
    <location>
        <begin position="79"/>
        <end position="111"/>
    </location>
</feature>
<accession>S5DJH6</accession>
<dbReference type="PROSITE" id="PS51257">
    <property type="entry name" value="PROKAR_LIPOPROTEIN"/>
    <property type="match status" value="1"/>
</dbReference>
<evidence type="ECO:0000256" key="4">
    <source>
        <dbReference type="SAM" id="SignalP"/>
    </source>
</evidence>
<evidence type="ECO:0000256" key="2">
    <source>
        <dbReference type="ARBA" id="ARBA00023043"/>
    </source>
</evidence>
<sequence>MMRLNINILIFSLIFITSCSSSNQENNINSTNETVVIEVEEAVKEPANNIWISAKKGDIESIKQHIAFGTDLNSKGSSRDETALIIAACQGHYEVVDLLVNEGADLNIQNDEGVTAQFCAVFFGQLEIVQILSDAGADPNIVNSLDLTAMDLVSVEWDGTRESAVKFYKLKYQVNFDIEDIKSAHPLIMEILNK</sequence>
<feature type="repeat" description="ANK" evidence="3">
    <location>
        <begin position="112"/>
        <end position="144"/>
    </location>
</feature>
<dbReference type="PANTHER" id="PTHR24171">
    <property type="entry name" value="ANKYRIN REPEAT DOMAIN-CONTAINING PROTEIN 39-RELATED"/>
    <property type="match status" value="1"/>
</dbReference>
<feature type="signal peptide" evidence="4">
    <location>
        <begin position="1"/>
        <end position="23"/>
    </location>
</feature>
<dbReference type="Pfam" id="PF12796">
    <property type="entry name" value="Ank_2"/>
    <property type="match status" value="1"/>
</dbReference>
<dbReference type="GO" id="GO:0004842">
    <property type="term" value="F:ubiquitin-protein transferase activity"/>
    <property type="evidence" value="ECO:0007669"/>
    <property type="project" value="TreeGrafter"/>
</dbReference>
<dbReference type="SMART" id="SM00248">
    <property type="entry name" value="ANK"/>
    <property type="match status" value="2"/>
</dbReference>
<dbReference type="PANTHER" id="PTHR24171:SF8">
    <property type="entry name" value="BRCA1-ASSOCIATED RING DOMAIN PROTEIN 1"/>
    <property type="match status" value="1"/>
</dbReference>
<reference evidence="5" key="1">
    <citation type="journal article" date="2013" name="Sci. Rep.">
        <title>Metagenomics uncovers a new group of low GC and ultra-small marine Actinobacteria.</title>
        <authorList>
            <person name="Ghai R."/>
            <person name="Mizuno C.M."/>
            <person name="Picazo A."/>
            <person name="Camacho A."/>
            <person name="Rodriguez-Valera F."/>
        </authorList>
    </citation>
    <scope>NUCLEOTIDE SEQUENCE</scope>
</reference>
<evidence type="ECO:0000256" key="3">
    <source>
        <dbReference type="PROSITE-ProRule" id="PRU00023"/>
    </source>
</evidence>
<dbReference type="GO" id="GO:0085020">
    <property type="term" value="P:protein K6-linked ubiquitination"/>
    <property type="evidence" value="ECO:0007669"/>
    <property type="project" value="TreeGrafter"/>
</dbReference>
<feature type="chain" id="PRO_5004535434" evidence="4">
    <location>
        <begin position="24"/>
        <end position="194"/>
    </location>
</feature>
<dbReference type="InterPro" id="IPR036770">
    <property type="entry name" value="Ankyrin_rpt-contain_sf"/>
</dbReference>
<dbReference type="SUPFAM" id="SSF48403">
    <property type="entry name" value="Ankyrin repeat"/>
    <property type="match status" value="1"/>
</dbReference>
<keyword evidence="2 3" id="KW-0040">ANK repeat</keyword>
<dbReference type="InterPro" id="IPR002110">
    <property type="entry name" value="Ankyrin_rpt"/>
</dbReference>